<evidence type="ECO:0000313" key="3">
    <source>
        <dbReference type="Proteomes" id="UP000001064"/>
    </source>
</evidence>
<dbReference type="EMBL" id="GL871475">
    <property type="protein sequence ID" value="EGC29156.1"/>
    <property type="molecule type" value="Genomic_DNA"/>
</dbReference>
<organism evidence="2 3">
    <name type="scientific">Dictyostelium purpureum</name>
    <name type="common">Slime mold</name>
    <dbReference type="NCBI Taxonomy" id="5786"/>
    <lineage>
        <taxon>Eukaryota</taxon>
        <taxon>Amoebozoa</taxon>
        <taxon>Evosea</taxon>
        <taxon>Eumycetozoa</taxon>
        <taxon>Dictyostelia</taxon>
        <taxon>Dictyosteliales</taxon>
        <taxon>Dictyosteliaceae</taxon>
        <taxon>Dictyostelium</taxon>
    </lineage>
</organism>
<name>F1A3S9_DICPU</name>
<dbReference type="GO" id="GO:0004197">
    <property type="term" value="F:cysteine-type endopeptidase activity"/>
    <property type="evidence" value="ECO:0007669"/>
    <property type="project" value="InterPro"/>
</dbReference>
<dbReference type="KEGG" id="dpp:DICPUDRAFT_84805"/>
<dbReference type="InParanoid" id="F1A3S9"/>
<dbReference type="GeneID" id="10506472"/>
<gene>
    <name evidence="2" type="ORF">DICPUDRAFT_84805</name>
</gene>
<accession>F1A3S9</accession>
<evidence type="ECO:0000259" key="1">
    <source>
        <dbReference type="Pfam" id="PF00656"/>
    </source>
</evidence>
<reference evidence="3" key="1">
    <citation type="journal article" date="2011" name="Genome Biol.">
        <title>Comparative genomics of the social amoebae Dictyostelium discoideum and Dictyostelium purpureum.</title>
        <authorList>
            <consortium name="US DOE Joint Genome Institute (JGI-PGF)"/>
            <person name="Sucgang R."/>
            <person name="Kuo A."/>
            <person name="Tian X."/>
            <person name="Salerno W."/>
            <person name="Parikh A."/>
            <person name="Feasley C.L."/>
            <person name="Dalin E."/>
            <person name="Tu H."/>
            <person name="Huang E."/>
            <person name="Barry K."/>
            <person name="Lindquist E."/>
            <person name="Shapiro H."/>
            <person name="Bruce D."/>
            <person name="Schmutz J."/>
            <person name="Salamov A."/>
            <person name="Fey P."/>
            <person name="Gaudet P."/>
            <person name="Anjard C."/>
            <person name="Babu M.M."/>
            <person name="Basu S."/>
            <person name="Bushmanova Y."/>
            <person name="van der Wel H."/>
            <person name="Katoh-Kurasawa M."/>
            <person name="Dinh C."/>
            <person name="Coutinho P.M."/>
            <person name="Saito T."/>
            <person name="Elias M."/>
            <person name="Schaap P."/>
            <person name="Kay R.R."/>
            <person name="Henrissat B."/>
            <person name="Eichinger L."/>
            <person name="Rivero F."/>
            <person name="Putnam N.H."/>
            <person name="West C.M."/>
            <person name="Loomis W.F."/>
            <person name="Chisholm R.L."/>
            <person name="Shaulsky G."/>
            <person name="Strassmann J.E."/>
            <person name="Queller D.C."/>
            <person name="Kuspa A."/>
            <person name="Grigoriev I.V."/>
        </authorList>
    </citation>
    <scope>NUCLEOTIDE SEQUENCE [LARGE SCALE GENOMIC DNA]</scope>
    <source>
        <strain evidence="3">QSDP1</strain>
    </source>
</reference>
<dbReference type="GO" id="GO:0006508">
    <property type="term" value="P:proteolysis"/>
    <property type="evidence" value="ECO:0007669"/>
    <property type="project" value="InterPro"/>
</dbReference>
<feature type="domain" description="Peptidase C14 caspase" evidence="1">
    <location>
        <begin position="43"/>
        <end position="151"/>
    </location>
</feature>
<dbReference type="InterPro" id="IPR011600">
    <property type="entry name" value="Pept_C14_caspase"/>
</dbReference>
<dbReference type="Pfam" id="PF00656">
    <property type="entry name" value="Peptidase_C14"/>
    <property type="match status" value="1"/>
</dbReference>
<sequence length="316" mass="35991">MDASTSNIGYYSITQDENERYIQKKVIKNLYSIGNPVNGEDCCKENANAIYKKFSSAGYYAKLKYDVGDLKSNFLKFLDGANYSSLFVDFVFYYSGEGIYKDGQIYLKDKINKLVTLDSLANIFEEKTKQLKSKQTKSYKLLFILDIYNGNGLKMEEKLELLVNLYENRQFSLQGIKKGCAVLCSPMIESYPIVIEDALFKSDVSNGFEKKVIKMLSFTKFLLERLESVNSPGRVIFKTSKVLSGHIVDDFIGHTAYQLSTECESAQDSDLFDKLKFRLGVSQKENFNSKDITKILGLNYSTLFGDIFVSDFILIQ</sequence>
<keyword evidence="3" id="KW-1185">Reference proteome</keyword>
<proteinExistence type="predicted"/>
<evidence type="ECO:0000313" key="2">
    <source>
        <dbReference type="EMBL" id="EGC29156.1"/>
    </source>
</evidence>
<protein>
    <recommendedName>
        <fullName evidence="1">Peptidase C14 caspase domain-containing protein</fullName>
    </recommendedName>
</protein>
<dbReference type="AlphaFoldDB" id="F1A3S9"/>
<dbReference type="VEuPathDB" id="AmoebaDB:DICPUDRAFT_84805"/>
<dbReference type="Proteomes" id="UP000001064">
    <property type="component" value="Unassembled WGS sequence"/>
</dbReference>
<dbReference type="RefSeq" id="XP_003294323.1">
    <property type="nucleotide sequence ID" value="XM_003294275.1"/>
</dbReference>